<dbReference type="InterPro" id="IPR016040">
    <property type="entry name" value="NAD(P)-bd_dom"/>
</dbReference>
<evidence type="ECO:0000313" key="2">
    <source>
        <dbReference type="EMBL" id="RPE29647.1"/>
    </source>
</evidence>
<dbReference type="PANTHER" id="PTHR43162">
    <property type="match status" value="1"/>
</dbReference>
<accession>A0A3N4RMK8</accession>
<dbReference type="InterPro" id="IPR051604">
    <property type="entry name" value="Ergot_Alk_Oxidoreductase"/>
</dbReference>
<keyword evidence="3" id="KW-1185">Reference proteome</keyword>
<dbReference type="Pfam" id="PF13460">
    <property type="entry name" value="NAD_binding_10"/>
    <property type="match status" value="1"/>
</dbReference>
<protein>
    <submittedName>
        <fullName evidence="2">Uncharacterized protein YbjT (DUF2867 family)</fullName>
    </submittedName>
</protein>
<organism evidence="2 3">
    <name type="scientific">Kitasatospora cineracea</name>
    <dbReference type="NCBI Taxonomy" id="88074"/>
    <lineage>
        <taxon>Bacteria</taxon>
        <taxon>Bacillati</taxon>
        <taxon>Actinomycetota</taxon>
        <taxon>Actinomycetes</taxon>
        <taxon>Kitasatosporales</taxon>
        <taxon>Streptomycetaceae</taxon>
        <taxon>Kitasatospora</taxon>
    </lineage>
</organism>
<dbReference type="Gene3D" id="3.40.50.720">
    <property type="entry name" value="NAD(P)-binding Rossmann-like Domain"/>
    <property type="match status" value="1"/>
</dbReference>
<dbReference type="PANTHER" id="PTHR43162:SF1">
    <property type="entry name" value="PRESTALK A DIFFERENTIATION PROTEIN A"/>
    <property type="match status" value="1"/>
</dbReference>
<evidence type="ECO:0000259" key="1">
    <source>
        <dbReference type="Pfam" id="PF13460"/>
    </source>
</evidence>
<name>A0A3N4RMK8_9ACTN</name>
<dbReference type="RefSeq" id="WP_123821023.1">
    <property type="nucleotide sequence ID" value="NZ_JBEYIY010000004.1"/>
</dbReference>
<dbReference type="AlphaFoldDB" id="A0A3N4RMK8"/>
<evidence type="ECO:0000313" key="3">
    <source>
        <dbReference type="Proteomes" id="UP000266906"/>
    </source>
</evidence>
<dbReference type="Proteomes" id="UP000266906">
    <property type="component" value="Unassembled WGS sequence"/>
</dbReference>
<proteinExistence type="predicted"/>
<dbReference type="SUPFAM" id="SSF51735">
    <property type="entry name" value="NAD(P)-binding Rossmann-fold domains"/>
    <property type="match status" value="1"/>
</dbReference>
<feature type="domain" description="NAD(P)-binding" evidence="1">
    <location>
        <begin position="7"/>
        <end position="178"/>
    </location>
</feature>
<sequence length="280" mass="29151">MTVLITGARGQIGRAVLDRLHAAGRPVRAASARPSGLDVPAGVERVELALNRPDTFAASLAGVRQVFLYPEPAGIDAFVAAAEAAGVEHVVLLSSAAVLSPDAESDPLGSHHLLVERALTASALPATLLRPDAFASNALGWAHPIGAGLPVQLPYPDAVLAPIHPADVADVAVAALTGPALRGRAVTLTGGRRLTLREQVGVLSEVLGRPVPVETITRAEAERQLSRFMPAPMANSLLSFWATATTTPTPLADTTRTLLDTPERTFHQWAAEHAAAFTTA</sequence>
<gene>
    <name evidence="2" type="ORF">EDD38_6805</name>
</gene>
<dbReference type="EMBL" id="RKQG01000002">
    <property type="protein sequence ID" value="RPE29647.1"/>
    <property type="molecule type" value="Genomic_DNA"/>
</dbReference>
<reference evidence="2 3" key="1">
    <citation type="submission" date="2018-11" db="EMBL/GenBank/DDBJ databases">
        <title>Sequencing the genomes of 1000 actinobacteria strains.</title>
        <authorList>
            <person name="Klenk H.-P."/>
        </authorList>
    </citation>
    <scope>NUCLEOTIDE SEQUENCE [LARGE SCALE GENOMIC DNA]</scope>
    <source>
        <strain evidence="2 3">DSM 44781</strain>
    </source>
</reference>
<dbReference type="InterPro" id="IPR036291">
    <property type="entry name" value="NAD(P)-bd_dom_sf"/>
</dbReference>
<comment type="caution">
    <text evidence="2">The sequence shown here is derived from an EMBL/GenBank/DDBJ whole genome shotgun (WGS) entry which is preliminary data.</text>
</comment>